<feature type="transmembrane region" description="Helical" evidence="8">
    <location>
        <begin position="396"/>
        <end position="416"/>
    </location>
</feature>
<feature type="transmembrane region" description="Helical" evidence="8">
    <location>
        <begin position="48"/>
        <end position="69"/>
    </location>
</feature>
<comment type="caution">
    <text evidence="10">The sequence shown here is derived from an EMBL/GenBank/DDBJ whole genome shotgun (WGS) entry which is preliminary data.</text>
</comment>
<keyword evidence="6 8" id="KW-0472">Membrane</keyword>
<dbReference type="InterPro" id="IPR005828">
    <property type="entry name" value="MFS_sugar_transport-like"/>
</dbReference>
<feature type="transmembrane region" description="Helical" evidence="8">
    <location>
        <begin position="299"/>
        <end position="321"/>
    </location>
</feature>
<dbReference type="Pfam" id="PF00083">
    <property type="entry name" value="Sugar_tr"/>
    <property type="match status" value="1"/>
</dbReference>
<name>A0A9P5LB34_9HYPO</name>
<feature type="transmembrane region" description="Helical" evidence="8">
    <location>
        <begin position="89"/>
        <end position="112"/>
    </location>
</feature>
<keyword evidence="11" id="KW-1185">Reference proteome</keyword>
<feature type="transmembrane region" description="Helical" evidence="8">
    <location>
        <begin position="179"/>
        <end position="201"/>
    </location>
</feature>
<dbReference type="Proteomes" id="UP000722485">
    <property type="component" value="Unassembled WGS sequence"/>
</dbReference>
<evidence type="ECO:0000313" key="10">
    <source>
        <dbReference type="EMBL" id="KAF7554208.1"/>
    </source>
</evidence>
<keyword evidence="3 7" id="KW-0813">Transport</keyword>
<keyword evidence="5 8" id="KW-1133">Transmembrane helix</keyword>
<evidence type="ECO:0000256" key="8">
    <source>
        <dbReference type="SAM" id="Phobius"/>
    </source>
</evidence>
<comment type="similarity">
    <text evidence="2 7">Belongs to the major facilitator superfamily. Sugar transporter (TC 2.A.1.1) family.</text>
</comment>
<evidence type="ECO:0000259" key="9">
    <source>
        <dbReference type="PROSITE" id="PS50850"/>
    </source>
</evidence>
<feature type="transmembrane region" description="Helical" evidence="8">
    <location>
        <begin position="207"/>
        <end position="230"/>
    </location>
</feature>
<dbReference type="Gene3D" id="1.20.1250.20">
    <property type="entry name" value="MFS general substrate transporter like domains"/>
    <property type="match status" value="1"/>
</dbReference>
<dbReference type="OrthoDB" id="6133115at2759"/>
<dbReference type="EMBL" id="JAANBB010000035">
    <property type="protein sequence ID" value="KAF7554208.1"/>
    <property type="molecule type" value="Genomic_DNA"/>
</dbReference>
<feature type="domain" description="Major facilitator superfamily (MFS) profile" evidence="9">
    <location>
        <begin position="51"/>
        <end position="490"/>
    </location>
</feature>
<accession>A0A9P5LB34</accession>
<dbReference type="PROSITE" id="PS00216">
    <property type="entry name" value="SUGAR_TRANSPORT_1"/>
    <property type="match status" value="1"/>
</dbReference>
<feature type="transmembrane region" description="Helical" evidence="8">
    <location>
        <begin position="341"/>
        <end position="358"/>
    </location>
</feature>
<dbReference type="InterPro" id="IPR050360">
    <property type="entry name" value="MFS_Sugar_Transporters"/>
</dbReference>
<dbReference type="InterPro" id="IPR005829">
    <property type="entry name" value="Sugar_transporter_CS"/>
</dbReference>
<dbReference type="GO" id="GO:0016020">
    <property type="term" value="C:membrane"/>
    <property type="evidence" value="ECO:0007669"/>
    <property type="project" value="UniProtKB-SubCell"/>
</dbReference>
<sequence length="519" mass="57360">MAEADKQTGGHPVESHLEDAPTPHLAADVNVYPGNGKYWWQVPSLLQLNLWLLVPLITSYVSGFDGSMLNGMQSLPVWQEDFNHPSGSILGVVSTAQTIGGVVCLPLAPYLTDRFGRRFPILLGSLTIIVGSAIQSGAMNIAMFIIGRILVGTGGGLIANSAAPLIAELAHPTQRPIITAIYNTSWYLGSIVAAWVTYGTFGLTNSWSWRIPSLLQALPSILQFALIYFVPESPRWLVANGRAEDAEKILIEYHGGSDPSSTLVMWEMAEISAALETEKAQKDSSYMHFFKTAGNRHRFLICFGLGFIIQWCGNGLVSYYLVPVLNNIGITNGETQNIINGILQIFNYFTAIAAAFFVDKIGRRVLFMISTVGMALSFVIWTAISARNEQQNYENSGLGIGIVAMIFIFFFFYNIAMNPIPMAYILEVLPFTLRAKGITVFNFAQFSSSIFNGFVNPIALEAIGWRYYIVFACLIPVWAVLIWLFFPETRGKRLEEVAVLFDGDDITQGVHDKIDKMTK</sequence>
<feature type="transmembrane region" description="Helical" evidence="8">
    <location>
        <begin position="145"/>
        <end position="167"/>
    </location>
</feature>
<dbReference type="NCBIfam" id="TIGR00879">
    <property type="entry name" value="SP"/>
    <property type="match status" value="1"/>
</dbReference>
<organism evidence="10 11">
    <name type="scientific">Cylindrodendrum hubeiense</name>
    <dbReference type="NCBI Taxonomy" id="595255"/>
    <lineage>
        <taxon>Eukaryota</taxon>
        <taxon>Fungi</taxon>
        <taxon>Dikarya</taxon>
        <taxon>Ascomycota</taxon>
        <taxon>Pezizomycotina</taxon>
        <taxon>Sordariomycetes</taxon>
        <taxon>Hypocreomycetidae</taxon>
        <taxon>Hypocreales</taxon>
        <taxon>Nectriaceae</taxon>
        <taxon>Cylindrodendrum</taxon>
    </lineage>
</organism>
<evidence type="ECO:0000256" key="1">
    <source>
        <dbReference type="ARBA" id="ARBA00004141"/>
    </source>
</evidence>
<dbReference type="FunFam" id="1.20.1250.20:FF:000117">
    <property type="entry name" value="MFS hexose transporter"/>
    <property type="match status" value="1"/>
</dbReference>
<evidence type="ECO:0000256" key="2">
    <source>
        <dbReference type="ARBA" id="ARBA00010992"/>
    </source>
</evidence>
<reference evidence="10" key="1">
    <citation type="submission" date="2020-03" db="EMBL/GenBank/DDBJ databases">
        <title>Draft Genome Sequence of Cylindrodendrum hubeiense.</title>
        <authorList>
            <person name="Buettner E."/>
            <person name="Kellner H."/>
        </authorList>
    </citation>
    <scope>NUCLEOTIDE SEQUENCE</scope>
    <source>
        <strain evidence="10">IHI 201604</strain>
    </source>
</reference>
<dbReference type="InterPro" id="IPR020846">
    <property type="entry name" value="MFS_dom"/>
</dbReference>
<evidence type="ECO:0000313" key="11">
    <source>
        <dbReference type="Proteomes" id="UP000722485"/>
    </source>
</evidence>
<feature type="transmembrane region" description="Helical" evidence="8">
    <location>
        <begin position="465"/>
        <end position="486"/>
    </location>
</feature>
<dbReference type="SUPFAM" id="SSF103473">
    <property type="entry name" value="MFS general substrate transporter"/>
    <property type="match status" value="1"/>
</dbReference>
<dbReference type="GO" id="GO:0005351">
    <property type="term" value="F:carbohydrate:proton symporter activity"/>
    <property type="evidence" value="ECO:0007669"/>
    <property type="project" value="TreeGrafter"/>
</dbReference>
<feature type="transmembrane region" description="Helical" evidence="8">
    <location>
        <begin position="119"/>
        <end position="139"/>
    </location>
</feature>
<protein>
    <recommendedName>
        <fullName evidence="9">Major facilitator superfamily (MFS) profile domain-containing protein</fullName>
    </recommendedName>
</protein>
<evidence type="ECO:0000256" key="4">
    <source>
        <dbReference type="ARBA" id="ARBA00022692"/>
    </source>
</evidence>
<dbReference type="InterPro" id="IPR036259">
    <property type="entry name" value="MFS_trans_sf"/>
</dbReference>
<feature type="transmembrane region" description="Helical" evidence="8">
    <location>
        <begin position="365"/>
        <end position="384"/>
    </location>
</feature>
<dbReference type="AlphaFoldDB" id="A0A9P5LB34"/>
<evidence type="ECO:0000256" key="6">
    <source>
        <dbReference type="ARBA" id="ARBA00023136"/>
    </source>
</evidence>
<dbReference type="PROSITE" id="PS50850">
    <property type="entry name" value="MFS"/>
    <property type="match status" value="1"/>
</dbReference>
<comment type="subcellular location">
    <subcellularLocation>
        <location evidence="1">Membrane</location>
        <topology evidence="1">Multi-pass membrane protein</topology>
    </subcellularLocation>
</comment>
<dbReference type="PANTHER" id="PTHR48022:SF24">
    <property type="entry name" value="HEXOSE TRANSPORTER PROTEIN (AFU_ORTHOLOGUE AFUA_8G04480)"/>
    <property type="match status" value="1"/>
</dbReference>
<dbReference type="PANTHER" id="PTHR48022">
    <property type="entry name" value="PLASTIDIC GLUCOSE TRANSPORTER 4"/>
    <property type="match status" value="1"/>
</dbReference>
<dbReference type="InterPro" id="IPR003663">
    <property type="entry name" value="Sugar/inositol_transpt"/>
</dbReference>
<proteinExistence type="inferred from homology"/>
<evidence type="ECO:0000256" key="7">
    <source>
        <dbReference type="RuleBase" id="RU003346"/>
    </source>
</evidence>
<gene>
    <name evidence="10" type="ORF">G7Z17_g3047</name>
</gene>
<feature type="transmembrane region" description="Helical" evidence="8">
    <location>
        <begin position="437"/>
        <end position="459"/>
    </location>
</feature>
<keyword evidence="4 8" id="KW-0812">Transmembrane</keyword>
<evidence type="ECO:0000256" key="5">
    <source>
        <dbReference type="ARBA" id="ARBA00022989"/>
    </source>
</evidence>
<evidence type="ECO:0000256" key="3">
    <source>
        <dbReference type="ARBA" id="ARBA00022448"/>
    </source>
</evidence>